<name>G7J5V7_MEDTR</name>
<evidence type="ECO:0000313" key="2">
    <source>
        <dbReference type="EnsemblPlants" id="AES74075"/>
    </source>
</evidence>
<evidence type="ECO:0000313" key="1">
    <source>
        <dbReference type="EMBL" id="AES74075.1"/>
    </source>
</evidence>
<dbReference type="EnsemblPlants" id="AES74075">
    <property type="protein sequence ID" value="AES74075"/>
    <property type="gene ID" value="MTR_3g114620"/>
</dbReference>
<accession>G7J5V7</accession>
<organism evidence="1 3">
    <name type="scientific">Medicago truncatula</name>
    <name type="common">Barrel medic</name>
    <name type="synonym">Medicago tribuloides</name>
    <dbReference type="NCBI Taxonomy" id="3880"/>
    <lineage>
        <taxon>Eukaryota</taxon>
        <taxon>Viridiplantae</taxon>
        <taxon>Streptophyta</taxon>
        <taxon>Embryophyta</taxon>
        <taxon>Tracheophyta</taxon>
        <taxon>Spermatophyta</taxon>
        <taxon>Magnoliopsida</taxon>
        <taxon>eudicotyledons</taxon>
        <taxon>Gunneridae</taxon>
        <taxon>Pentapetalae</taxon>
        <taxon>rosids</taxon>
        <taxon>fabids</taxon>
        <taxon>Fabales</taxon>
        <taxon>Fabaceae</taxon>
        <taxon>Papilionoideae</taxon>
        <taxon>50 kb inversion clade</taxon>
        <taxon>NPAAA clade</taxon>
        <taxon>Hologalegina</taxon>
        <taxon>IRL clade</taxon>
        <taxon>Trifolieae</taxon>
        <taxon>Medicago</taxon>
    </lineage>
</organism>
<dbReference type="Proteomes" id="UP000002051">
    <property type="component" value="Chromosome 3"/>
</dbReference>
<reference evidence="1 3" key="1">
    <citation type="journal article" date="2011" name="Nature">
        <title>The Medicago genome provides insight into the evolution of rhizobial symbioses.</title>
        <authorList>
            <person name="Young N.D."/>
            <person name="Debelle F."/>
            <person name="Oldroyd G.E."/>
            <person name="Geurts R."/>
            <person name="Cannon S.B."/>
            <person name="Udvardi M.K."/>
            <person name="Benedito V.A."/>
            <person name="Mayer K.F."/>
            <person name="Gouzy J."/>
            <person name="Schoof H."/>
            <person name="Van de Peer Y."/>
            <person name="Proost S."/>
            <person name="Cook D.R."/>
            <person name="Meyers B.C."/>
            <person name="Spannagl M."/>
            <person name="Cheung F."/>
            <person name="De Mita S."/>
            <person name="Krishnakumar V."/>
            <person name="Gundlach H."/>
            <person name="Zhou S."/>
            <person name="Mudge J."/>
            <person name="Bharti A.K."/>
            <person name="Murray J.D."/>
            <person name="Naoumkina M.A."/>
            <person name="Rosen B."/>
            <person name="Silverstein K.A."/>
            <person name="Tang H."/>
            <person name="Rombauts S."/>
            <person name="Zhao P.X."/>
            <person name="Zhou P."/>
            <person name="Barbe V."/>
            <person name="Bardou P."/>
            <person name="Bechner M."/>
            <person name="Bellec A."/>
            <person name="Berger A."/>
            <person name="Berges H."/>
            <person name="Bidwell S."/>
            <person name="Bisseling T."/>
            <person name="Choisne N."/>
            <person name="Couloux A."/>
            <person name="Denny R."/>
            <person name="Deshpande S."/>
            <person name="Dai X."/>
            <person name="Doyle J.J."/>
            <person name="Dudez A.M."/>
            <person name="Farmer A.D."/>
            <person name="Fouteau S."/>
            <person name="Franken C."/>
            <person name="Gibelin C."/>
            <person name="Gish J."/>
            <person name="Goldstein S."/>
            <person name="Gonzalez A.J."/>
            <person name="Green P.J."/>
            <person name="Hallab A."/>
            <person name="Hartog M."/>
            <person name="Hua A."/>
            <person name="Humphray S.J."/>
            <person name="Jeong D.H."/>
            <person name="Jing Y."/>
            <person name="Jocker A."/>
            <person name="Kenton S.M."/>
            <person name="Kim D.J."/>
            <person name="Klee K."/>
            <person name="Lai H."/>
            <person name="Lang C."/>
            <person name="Lin S."/>
            <person name="Macmil S.L."/>
            <person name="Magdelenat G."/>
            <person name="Matthews L."/>
            <person name="McCorrison J."/>
            <person name="Monaghan E.L."/>
            <person name="Mun J.H."/>
            <person name="Najar F.Z."/>
            <person name="Nicholson C."/>
            <person name="Noirot C."/>
            <person name="O'Bleness M."/>
            <person name="Paule C.R."/>
            <person name="Poulain J."/>
            <person name="Prion F."/>
            <person name="Qin B."/>
            <person name="Qu C."/>
            <person name="Retzel E.F."/>
            <person name="Riddle C."/>
            <person name="Sallet E."/>
            <person name="Samain S."/>
            <person name="Samson N."/>
            <person name="Sanders I."/>
            <person name="Saurat O."/>
            <person name="Scarpelli C."/>
            <person name="Schiex T."/>
            <person name="Segurens B."/>
            <person name="Severin A.J."/>
            <person name="Sherrier D.J."/>
            <person name="Shi R."/>
            <person name="Sims S."/>
            <person name="Singer S.R."/>
            <person name="Sinharoy S."/>
            <person name="Sterck L."/>
            <person name="Viollet A."/>
            <person name="Wang B.B."/>
            <person name="Wang K."/>
            <person name="Wang M."/>
            <person name="Wang X."/>
            <person name="Warfsmann J."/>
            <person name="Weissenbach J."/>
            <person name="White D.D."/>
            <person name="White J.D."/>
            <person name="Wiley G.B."/>
            <person name="Wincker P."/>
            <person name="Xing Y."/>
            <person name="Yang L."/>
            <person name="Yao Z."/>
            <person name="Ying F."/>
            <person name="Zhai J."/>
            <person name="Zhou L."/>
            <person name="Zuber A."/>
            <person name="Denarie J."/>
            <person name="Dixon R.A."/>
            <person name="May G.D."/>
            <person name="Schwartz D.C."/>
            <person name="Rogers J."/>
            <person name="Quetier F."/>
            <person name="Town C.D."/>
            <person name="Roe B.A."/>
        </authorList>
    </citation>
    <scope>NUCLEOTIDE SEQUENCE [LARGE SCALE GENOMIC DNA]</scope>
    <source>
        <strain evidence="1">A17</strain>
        <strain evidence="2 3">cv. Jemalong A17</strain>
    </source>
</reference>
<keyword evidence="3" id="KW-1185">Reference proteome</keyword>
<dbReference type="EMBL" id="CM001219">
    <property type="protein sequence ID" value="AES74075.1"/>
    <property type="molecule type" value="Genomic_DNA"/>
</dbReference>
<evidence type="ECO:0000313" key="3">
    <source>
        <dbReference type="Proteomes" id="UP000002051"/>
    </source>
</evidence>
<proteinExistence type="predicted"/>
<dbReference type="MEROPS" id="S10.011"/>
<reference evidence="2" key="3">
    <citation type="submission" date="2015-04" db="UniProtKB">
        <authorList>
            <consortium name="EnsemblPlants"/>
        </authorList>
    </citation>
    <scope>IDENTIFICATION</scope>
    <source>
        <strain evidence="2">cv. Jemalong A17</strain>
    </source>
</reference>
<dbReference type="AlphaFoldDB" id="G7J5V7"/>
<dbReference type="STRING" id="3880.G7J5V7"/>
<sequence>METIKVARAIGGLNLAPEKDDKNFAKTAEEAATDLTTLLIELFNKDEKLQKSSLFIVAESYGCKFWIICPPFKAFSRLDDNGLKKSSR</sequence>
<dbReference type="PaxDb" id="3880-AES74075"/>
<dbReference type="HOGENOM" id="CLU_2472450_0_0_1"/>
<reference evidence="1 3" key="2">
    <citation type="journal article" date="2014" name="BMC Genomics">
        <title>An improved genome release (version Mt4.0) for the model legume Medicago truncatula.</title>
        <authorList>
            <person name="Tang H."/>
            <person name="Krishnakumar V."/>
            <person name="Bidwell S."/>
            <person name="Rosen B."/>
            <person name="Chan A."/>
            <person name="Zhou S."/>
            <person name="Gentzbittel L."/>
            <person name="Childs K.L."/>
            <person name="Yandell M."/>
            <person name="Gundlach H."/>
            <person name="Mayer K.F."/>
            <person name="Schwartz D.C."/>
            <person name="Town C.D."/>
        </authorList>
    </citation>
    <scope>GENOME REANNOTATION</scope>
    <source>
        <strain evidence="2 3">cv. Jemalong A17</strain>
    </source>
</reference>
<protein>
    <submittedName>
        <fullName evidence="1 2">Uncharacterized protein</fullName>
    </submittedName>
</protein>
<gene>
    <name evidence="1" type="ordered locus">MTR_3g114620</name>
</gene>